<dbReference type="Pfam" id="PF10670">
    <property type="entry name" value="DUF4198"/>
    <property type="match status" value="1"/>
</dbReference>
<dbReference type="EMBL" id="FTPR01000001">
    <property type="protein sequence ID" value="SIT78457.1"/>
    <property type="molecule type" value="Genomic_DNA"/>
</dbReference>
<feature type="signal peptide" evidence="1">
    <location>
        <begin position="1"/>
        <end position="17"/>
    </location>
</feature>
<feature type="chain" id="PRO_5012593793" evidence="1">
    <location>
        <begin position="18"/>
        <end position="266"/>
    </location>
</feature>
<evidence type="ECO:0000313" key="3">
    <source>
        <dbReference type="Proteomes" id="UP000186997"/>
    </source>
</evidence>
<evidence type="ECO:0000313" key="2">
    <source>
        <dbReference type="EMBL" id="SIT78457.1"/>
    </source>
</evidence>
<keyword evidence="1" id="KW-0732">Signal</keyword>
<reference evidence="3" key="1">
    <citation type="submission" date="2017-01" db="EMBL/GenBank/DDBJ databases">
        <authorList>
            <person name="Varghese N."/>
            <person name="Submissions S."/>
        </authorList>
    </citation>
    <scope>NUCLEOTIDE SEQUENCE [LARGE SCALE GENOMIC DNA]</scope>
    <source>
        <strain evidence="3">DSM 29591</strain>
    </source>
</reference>
<sequence length="266" mass="29587">MRILAFAFIVFAAPAEAHEFWIEPTDYQVEADGSLEADIVNGEEFAGVKLAYLPQRFVNFVLFAGDASARVTGRTGDTPALQQEPVAEGLNIAAYQANSATVDYENWERFQRFVDHKDFGDVLSQHEARGLPLENFTEVYSRYSKSLIGVGNSAGADRRVGLETEIVALTNPYTDDLSDGFQVQVYYRNDLRANTQVEVFEKAADSQVSISLYQTDENGIATFPVRPGYSYMVDAVVLREPNERLAELSGAVWETLWANLTFAVPD</sequence>
<proteinExistence type="predicted"/>
<keyword evidence="3" id="KW-1185">Reference proteome</keyword>
<evidence type="ECO:0000256" key="1">
    <source>
        <dbReference type="SAM" id="SignalP"/>
    </source>
</evidence>
<dbReference type="STRING" id="287098.SAMN05421665_0775"/>
<dbReference type="RefSeq" id="WP_076659778.1">
    <property type="nucleotide sequence ID" value="NZ_FTPR01000001.1"/>
</dbReference>
<organism evidence="2 3">
    <name type="scientific">Yoonia rosea</name>
    <dbReference type="NCBI Taxonomy" id="287098"/>
    <lineage>
        <taxon>Bacteria</taxon>
        <taxon>Pseudomonadati</taxon>
        <taxon>Pseudomonadota</taxon>
        <taxon>Alphaproteobacteria</taxon>
        <taxon>Rhodobacterales</taxon>
        <taxon>Paracoccaceae</taxon>
        <taxon>Yoonia</taxon>
    </lineage>
</organism>
<dbReference type="InterPro" id="IPR019613">
    <property type="entry name" value="DUF4198"/>
</dbReference>
<name>A0A1R3WKL2_9RHOB</name>
<accession>A0A1R3WKL2</accession>
<dbReference type="Proteomes" id="UP000186997">
    <property type="component" value="Unassembled WGS sequence"/>
</dbReference>
<gene>
    <name evidence="2" type="ORF">SAMN05421665_0775</name>
</gene>
<dbReference type="AlphaFoldDB" id="A0A1R3WKL2"/>
<protein>
    <submittedName>
        <fullName evidence="2">Uncharacterized conserved protein, contains GH25 family domain</fullName>
    </submittedName>
</protein>